<name>A0A916NC33_9FLAO</name>
<gene>
    <name evidence="2" type="ORF">CRYO30217_02447</name>
</gene>
<dbReference type="AlphaFoldDB" id="A0A916NC33"/>
<dbReference type="Gene3D" id="2.20.110.10">
    <property type="entry name" value="Histone H3 K4-specific methyltransferase SET7/9 N-terminal domain"/>
    <property type="match status" value="1"/>
</dbReference>
<accession>A0A916NC33</accession>
<dbReference type="EMBL" id="OU015584">
    <property type="protein sequence ID" value="CAG5084368.1"/>
    <property type="molecule type" value="Genomic_DNA"/>
</dbReference>
<keyword evidence="1" id="KW-0732">Signal</keyword>
<dbReference type="PROSITE" id="PS51257">
    <property type="entry name" value="PROKAR_LIPOPROTEIN"/>
    <property type="match status" value="1"/>
</dbReference>
<evidence type="ECO:0000313" key="2">
    <source>
        <dbReference type="EMBL" id="CAG5084368.1"/>
    </source>
</evidence>
<protein>
    <recommendedName>
        <fullName evidence="4">Toxin-antitoxin system YwqK family antitoxin</fullName>
    </recommendedName>
</protein>
<keyword evidence="3" id="KW-1185">Reference proteome</keyword>
<evidence type="ECO:0000256" key="1">
    <source>
        <dbReference type="SAM" id="SignalP"/>
    </source>
</evidence>
<evidence type="ECO:0000313" key="3">
    <source>
        <dbReference type="Proteomes" id="UP000683507"/>
    </source>
</evidence>
<reference evidence="2" key="1">
    <citation type="submission" date="2021-04" db="EMBL/GenBank/DDBJ databases">
        <authorList>
            <person name="Rodrigo-Torres L."/>
            <person name="Arahal R. D."/>
            <person name="Lucena T."/>
        </authorList>
    </citation>
    <scope>NUCLEOTIDE SEQUENCE</scope>
    <source>
        <strain evidence="2">AS29M-1</strain>
    </source>
</reference>
<feature type="chain" id="PRO_5038139508" description="Toxin-antitoxin system YwqK family antitoxin" evidence="1">
    <location>
        <begin position="25"/>
        <end position="140"/>
    </location>
</feature>
<evidence type="ECO:0008006" key="4">
    <source>
        <dbReference type="Google" id="ProtNLM"/>
    </source>
</evidence>
<dbReference type="Proteomes" id="UP000683507">
    <property type="component" value="Chromosome"/>
</dbReference>
<dbReference type="KEGG" id="ptan:CRYO30217_02447"/>
<dbReference type="SUPFAM" id="SSF82185">
    <property type="entry name" value="Histone H3 K4-specific methyltransferase SET7/9 N-terminal domain"/>
    <property type="match status" value="1"/>
</dbReference>
<proteinExistence type="predicted"/>
<feature type="signal peptide" evidence="1">
    <location>
        <begin position="1"/>
        <end position="24"/>
    </location>
</feature>
<sequence length="140" mass="16540">MTIVTRKFKKYYLFVISLVMMSCANELEDSQVTEEKECLNCNDIFLDPMYNHFYTTDRTEPFTGKCRSYNKEGVVILEKNFENGKQEGEHLEYYDDGTLKAEWHFRKGRQHGDLKGFLPDGTLKYHTIYYKGDLDSTIYP</sequence>
<organism evidence="2 3">
    <name type="scientific">Parvicella tangerina</name>
    <dbReference type="NCBI Taxonomy" id="2829795"/>
    <lineage>
        <taxon>Bacteria</taxon>
        <taxon>Pseudomonadati</taxon>
        <taxon>Bacteroidota</taxon>
        <taxon>Flavobacteriia</taxon>
        <taxon>Flavobacteriales</taxon>
        <taxon>Parvicellaceae</taxon>
        <taxon>Parvicella</taxon>
    </lineage>
</organism>